<dbReference type="InterPro" id="IPR025662">
    <property type="entry name" value="Sigma_54_int_dom_ATP-bd_1"/>
</dbReference>
<dbReference type="Pfam" id="PF25601">
    <property type="entry name" value="AAA_lid_14"/>
    <property type="match status" value="1"/>
</dbReference>
<name>Q72CX7_NITV2</name>
<accession>Q72CX7</accession>
<dbReference type="GO" id="GO:0006355">
    <property type="term" value="P:regulation of DNA-templated transcription"/>
    <property type="evidence" value="ECO:0007669"/>
    <property type="project" value="InterPro"/>
</dbReference>
<dbReference type="GO" id="GO:0000160">
    <property type="term" value="P:phosphorelay signal transduction system"/>
    <property type="evidence" value="ECO:0007669"/>
    <property type="project" value="InterPro"/>
</dbReference>
<keyword evidence="2" id="KW-0067">ATP-binding</keyword>
<dbReference type="PROSITE" id="PS50045">
    <property type="entry name" value="SIGMA54_INTERACT_4"/>
    <property type="match status" value="1"/>
</dbReference>
<evidence type="ECO:0000256" key="3">
    <source>
        <dbReference type="PROSITE-ProRule" id="PRU00169"/>
    </source>
</evidence>
<dbReference type="InterPro" id="IPR025943">
    <property type="entry name" value="Sigma_54_int_dom_ATP-bd_2"/>
</dbReference>
<organism evidence="6 7">
    <name type="scientific">Nitratidesulfovibrio vulgaris (strain ATCC 29579 / DSM 644 / CCUG 34227 / NCIMB 8303 / VKM B-1760 / Hildenborough)</name>
    <name type="common">Desulfovibrio vulgaris</name>
    <dbReference type="NCBI Taxonomy" id="882"/>
    <lineage>
        <taxon>Bacteria</taxon>
        <taxon>Pseudomonadati</taxon>
        <taxon>Thermodesulfobacteriota</taxon>
        <taxon>Desulfovibrionia</taxon>
        <taxon>Desulfovibrionales</taxon>
        <taxon>Desulfovibrionaceae</taxon>
        <taxon>Nitratidesulfovibrio</taxon>
    </lineage>
</organism>
<feature type="domain" description="Response regulatory" evidence="5">
    <location>
        <begin position="10"/>
        <end position="125"/>
    </location>
</feature>
<dbReference type="EMBL" id="AE017285">
    <property type="protein sequence ID" value="AAS95634.1"/>
    <property type="molecule type" value="Genomic_DNA"/>
</dbReference>
<dbReference type="STRING" id="882.DVU_1156"/>
<dbReference type="SUPFAM" id="SSF52172">
    <property type="entry name" value="CheY-like"/>
    <property type="match status" value="1"/>
</dbReference>
<evidence type="ECO:0000256" key="2">
    <source>
        <dbReference type="ARBA" id="ARBA00022840"/>
    </source>
</evidence>
<evidence type="ECO:0000256" key="1">
    <source>
        <dbReference type="ARBA" id="ARBA00022741"/>
    </source>
</evidence>
<dbReference type="SMART" id="SM00448">
    <property type="entry name" value="REC"/>
    <property type="match status" value="1"/>
</dbReference>
<keyword evidence="3" id="KW-0597">Phosphoprotein</keyword>
<dbReference type="PaxDb" id="882-DVU_1156"/>
<dbReference type="CDD" id="cd00009">
    <property type="entry name" value="AAA"/>
    <property type="match status" value="1"/>
</dbReference>
<feature type="modified residue" description="4-aspartylphosphate" evidence="3">
    <location>
        <position position="60"/>
    </location>
</feature>
<dbReference type="Proteomes" id="UP000002194">
    <property type="component" value="Chromosome"/>
</dbReference>
<dbReference type="FunFam" id="3.40.50.300:FF:000006">
    <property type="entry name" value="DNA-binding transcriptional regulator NtrC"/>
    <property type="match status" value="1"/>
</dbReference>
<dbReference type="InterPro" id="IPR011006">
    <property type="entry name" value="CheY-like_superfamily"/>
</dbReference>
<dbReference type="GO" id="GO:0005524">
    <property type="term" value="F:ATP binding"/>
    <property type="evidence" value="ECO:0007669"/>
    <property type="project" value="UniProtKB-KW"/>
</dbReference>
<dbReference type="PhylomeDB" id="Q72CX7"/>
<dbReference type="InterPro" id="IPR058031">
    <property type="entry name" value="AAA_lid_NorR"/>
</dbReference>
<dbReference type="Gene3D" id="1.10.10.60">
    <property type="entry name" value="Homeodomain-like"/>
    <property type="match status" value="1"/>
</dbReference>
<dbReference type="GO" id="GO:0043565">
    <property type="term" value="F:sequence-specific DNA binding"/>
    <property type="evidence" value="ECO:0007669"/>
    <property type="project" value="InterPro"/>
</dbReference>
<dbReference type="HOGENOM" id="CLU_000445_0_6_7"/>
<dbReference type="PANTHER" id="PTHR32071:SF13">
    <property type="entry name" value="RESPONSE REGULATOR HSFA"/>
    <property type="match status" value="1"/>
</dbReference>
<dbReference type="InterPro" id="IPR002078">
    <property type="entry name" value="Sigma_54_int"/>
</dbReference>
<proteinExistence type="predicted"/>
<dbReference type="InterPro" id="IPR001789">
    <property type="entry name" value="Sig_transdc_resp-reg_receiver"/>
</dbReference>
<sequence>MSTRVFPERPILVVDDERAALDGFEVALVSSGYTNIVTMDDSRKVLPFIAEHEAELILLDLIMPHVSGTELIEEIKRRRPEVPIIIITAVNDIDSVVECIRNGAQDYILKPVDKDHLRNRVQQALERRELERENRLLRASLLDGEIRHPEAFSDIVTQDQKMHAIFRYCEAVAPSTKPILITGETGTGKELVAQALHRLSGRKGEFVAVNIAAFDDPVFADTLFGHSRGAFTGADTPRAGLVEKAAGGTLFLDEIGDLPALSQVKLLRLLQEKEYFPVGSDNAKKANVRIVASTLKNLVDLRHRGLFRDDLYYRLTTHRIHIPPLRERPGDIPCLLDHFLELDAREQKRKPPSYHPELINLLRSYAFPGNIRELRGMISDAFMNHASHMLSSSSFRQYIMNECDTKLLTSSIGTTDDLETLQFTTENLPTLKSAIDTMTSKLICKAMEISGGNQTVASGLLGITQQALSAKIKKLKSIK</sequence>
<dbReference type="Pfam" id="PF00158">
    <property type="entry name" value="Sigma54_activat"/>
    <property type="match status" value="1"/>
</dbReference>
<dbReference type="PANTHER" id="PTHR32071">
    <property type="entry name" value="TRANSCRIPTIONAL REGULATORY PROTEIN"/>
    <property type="match status" value="1"/>
</dbReference>
<evidence type="ECO:0000259" key="5">
    <source>
        <dbReference type="PROSITE" id="PS50110"/>
    </source>
</evidence>
<dbReference type="InterPro" id="IPR027417">
    <property type="entry name" value="P-loop_NTPase"/>
</dbReference>
<protein>
    <submittedName>
        <fullName evidence="6">Sigma-54 dependent transcriptional regulator, putative/response regulator</fullName>
    </submittedName>
</protein>
<dbReference type="KEGG" id="dvu:DVU_1156"/>
<dbReference type="Gene3D" id="3.40.50.300">
    <property type="entry name" value="P-loop containing nucleotide triphosphate hydrolases"/>
    <property type="match status" value="1"/>
</dbReference>
<keyword evidence="1" id="KW-0547">Nucleotide-binding</keyword>
<dbReference type="AlphaFoldDB" id="Q72CX7"/>
<dbReference type="SUPFAM" id="SSF46689">
    <property type="entry name" value="Homeodomain-like"/>
    <property type="match status" value="1"/>
</dbReference>
<dbReference type="InterPro" id="IPR003593">
    <property type="entry name" value="AAA+_ATPase"/>
</dbReference>
<dbReference type="PROSITE" id="PS50110">
    <property type="entry name" value="RESPONSE_REGULATORY"/>
    <property type="match status" value="1"/>
</dbReference>
<dbReference type="InterPro" id="IPR009057">
    <property type="entry name" value="Homeodomain-like_sf"/>
</dbReference>
<keyword evidence="7" id="KW-1185">Reference proteome</keyword>
<dbReference type="PROSITE" id="PS00676">
    <property type="entry name" value="SIGMA54_INTERACT_2"/>
    <property type="match status" value="1"/>
</dbReference>
<dbReference type="SMART" id="SM00382">
    <property type="entry name" value="AAA"/>
    <property type="match status" value="1"/>
</dbReference>
<dbReference type="Gene3D" id="3.40.50.2300">
    <property type="match status" value="1"/>
</dbReference>
<gene>
    <name evidence="6" type="ordered locus">DVU_1156</name>
</gene>
<evidence type="ECO:0000259" key="4">
    <source>
        <dbReference type="PROSITE" id="PS50045"/>
    </source>
</evidence>
<evidence type="ECO:0000313" key="7">
    <source>
        <dbReference type="Proteomes" id="UP000002194"/>
    </source>
</evidence>
<dbReference type="SMR" id="Q72CX7"/>
<dbReference type="RefSeq" id="WP_010938453.1">
    <property type="nucleotide sequence ID" value="NC_002937.3"/>
</dbReference>
<dbReference type="eggNOG" id="COG2204">
    <property type="taxonomic scope" value="Bacteria"/>
</dbReference>
<evidence type="ECO:0000313" key="6">
    <source>
        <dbReference type="EMBL" id="AAS95634.1"/>
    </source>
</evidence>
<dbReference type="Gene3D" id="1.10.8.60">
    <property type="match status" value="1"/>
</dbReference>
<reference evidence="6 7" key="1">
    <citation type="journal article" date="2004" name="Nat. Biotechnol.">
        <title>The genome sequence of the anaerobic, sulfate-reducing bacterium Desulfovibrio vulgaris Hildenborough.</title>
        <authorList>
            <person name="Heidelberg J.F."/>
            <person name="Seshadri R."/>
            <person name="Haveman S.A."/>
            <person name="Hemme C.L."/>
            <person name="Paulsen I.T."/>
            <person name="Kolonay J.F."/>
            <person name="Eisen J.A."/>
            <person name="Ward N."/>
            <person name="Methe B."/>
            <person name="Brinkac L.M."/>
            <person name="Daugherty S.C."/>
            <person name="Deboy R.T."/>
            <person name="Dodson R.J."/>
            <person name="Durkin A.S."/>
            <person name="Madupu R."/>
            <person name="Nelson W.C."/>
            <person name="Sullivan S.A."/>
            <person name="Fouts D."/>
            <person name="Haft D.H."/>
            <person name="Selengut J."/>
            <person name="Peterson J.D."/>
            <person name="Davidsen T.M."/>
            <person name="Zafar N."/>
            <person name="Zhou L."/>
            <person name="Radune D."/>
            <person name="Dimitrov G."/>
            <person name="Hance M."/>
            <person name="Tran K."/>
            <person name="Khouri H."/>
            <person name="Gill J."/>
            <person name="Utterback T.R."/>
            <person name="Feldblyum T.V."/>
            <person name="Wall J.D."/>
            <person name="Voordouw G."/>
            <person name="Fraser C.M."/>
        </authorList>
    </citation>
    <scope>NUCLEOTIDE SEQUENCE [LARGE SCALE GENOMIC DNA]</scope>
    <source>
        <strain evidence="7">ATCC 29579 / DSM 644 / NCIMB 8303 / VKM B-1760 / Hildenborough</strain>
    </source>
</reference>
<dbReference type="OrthoDB" id="9763792at2"/>
<dbReference type="Pfam" id="PF00072">
    <property type="entry name" value="Response_reg"/>
    <property type="match status" value="1"/>
</dbReference>
<dbReference type="SUPFAM" id="SSF52540">
    <property type="entry name" value="P-loop containing nucleoside triphosphate hydrolases"/>
    <property type="match status" value="1"/>
</dbReference>
<feature type="domain" description="Sigma-54 factor interaction" evidence="4">
    <location>
        <begin position="155"/>
        <end position="383"/>
    </location>
</feature>
<dbReference type="DNASU" id="2794379"/>
<dbReference type="PROSITE" id="PS00675">
    <property type="entry name" value="SIGMA54_INTERACT_1"/>
    <property type="match status" value="1"/>
</dbReference>
<dbReference type="PATRIC" id="fig|882.5.peg.1088"/>
<dbReference type="EnsemblBacteria" id="AAS95634">
    <property type="protein sequence ID" value="AAS95634"/>
    <property type="gene ID" value="DVU_1156"/>
</dbReference>